<evidence type="ECO:0000256" key="4">
    <source>
        <dbReference type="ARBA" id="ARBA00022801"/>
    </source>
</evidence>
<dbReference type="GO" id="GO:0008270">
    <property type="term" value="F:zinc ion binding"/>
    <property type="evidence" value="ECO:0007669"/>
    <property type="project" value="UniProtKB-UniRule"/>
</dbReference>
<comment type="cofactor">
    <cofactor evidence="9">
        <name>Zn(2+)</name>
        <dbReference type="ChEBI" id="CHEBI:29105"/>
    </cofactor>
    <text evidence="9">Binds 1 zinc ion per subunit.</text>
</comment>
<comment type="similarity">
    <text evidence="9 10">Belongs to the peptidase M15D family.</text>
</comment>
<evidence type="ECO:0000313" key="11">
    <source>
        <dbReference type="EMBL" id="GFJ92595.1"/>
    </source>
</evidence>
<dbReference type="PANTHER" id="PTHR43126">
    <property type="entry name" value="D-ALANYL-D-ALANINE DIPEPTIDASE"/>
    <property type="match status" value="1"/>
</dbReference>
<dbReference type="EC" id="3.4.13.22" evidence="9 10"/>
<comment type="caution">
    <text evidence="11">The sequence shown here is derived from an EMBL/GenBank/DDBJ whole genome shotgun (WGS) entry which is preliminary data.</text>
</comment>
<evidence type="ECO:0000256" key="2">
    <source>
        <dbReference type="ARBA" id="ARBA00022670"/>
    </source>
</evidence>
<evidence type="ECO:0000256" key="6">
    <source>
        <dbReference type="ARBA" id="ARBA00022997"/>
    </source>
</evidence>
<keyword evidence="4 9" id="KW-0378">Hydrolase</keyword>
<dbReference type="Gene3D" id="3.30.1380.10">
    <property type="match status" value="1"/>
</dbReference>
<comment type="function">
    <text evidence="9 10">Catalyzes hydrolysis of the D-alanyl-D-alanine dipeptide.</text>
</comment>
<evidence type="ECO:0000256" key="8">
    <source>
        <dbReference type="ARBA" id="ARBA00023316"/>
    </source>
</evidence>
<gene>
    <name evidence="11" type="ORF">Prum_062370</name>
</gene>
<organism evidence="11 12">
    <name type="scientific">Phytohabitans rumicis</name>
    <dbReference type="NCBI Taxonomy" id="1076125"/>
    <lineage>
        <taxon>Bacteria</taxon>
        <taxon>Bacillati</taxon>
        <taxon>Actinomycetota</taxon>
        <taxon>Actinomycetes</taxon>
        <taxon>Micromonosporales</taxon>
        <taxon>Micromonosporaceae</taxon>
    </lineage>
</organism>
<evidence type="ECO:0000256" key="7">
    <source>
        <dbReference type="ARBA" id="ARBA00023049"/>
    </source>
</evidence>
<dbReference type="Pfam" id="PF01427">
    <property type="entry name" value="Peptidase_M15"/>
    <property type="match status" value="1"/>
</dbReference>
<dbReference type="SUPFAM" id="SSF55166">
    <property type="entry name" value="Hedgehog/DD-peptidase"/>
    <property type="match status" value="1"/>
</dbReference>
<evidence type="ECO:0000256" key="1">
    <source>
        <dbReference type="ARBA" id="ARBA00001362"/>
    </source>
</evidence>
<keyword evidence="7 9" id="KW-0482">Metalloprotease</keyword>
<keyword evidence="8 10" id="KW-0961">Cell wall biogenesis/degradation</keyword>
<keyword evidence="6 9" id="KW-0224">Dipeptidase</keyword>
<dbReference type="PANTHER" id="PTHR43126:SF2">
    <property type="entry name" value="D-ALANYL-D-ALANINE DIPEPTIDASE"/>
    <property type="match status" value="1"/>
</dbReference>
<dbReference type="GO" id="GO:0071555">
    <property type="term" value="P:cell wall organization"/>
    <property type="evidence" value="ECO:0007669"/>
    <property type="project" value="UniProtKB-KW"/>
</dbReference>
<evidence type="ECO:0000256" key="10">
    <source>
        <dbReference type="PIRNR" id="PIRNR026671"/>
    </source>
</evidence>
<reference evidence="11 12" key="2">
    <citation type="submission" date="2020-03" db="EMBL/GenBank/DDBJ databases">
        <authorList>
            <person name="Ichikawa N."/>
            <person name="Kimura A."/>
            <person name="Kitahashi Y."/>
            <person name="Uohara A."/>
        </authorList>
    </citation>
    <scope>NUCLEOTIDE SEQUENCE [LARGE SCALE GENOMIC DNA]</scope>
    <source>
        <strain evidence="11 12">NBRC 108638</strain>
    </source>
</reference>
<evidence type="ECO:0000256" key="5">
    <source>
        <dbReference type="ARBA" id="ARBA00022833"/>
    </source>
</evidence>
<dbReference type="PIRSF" id="PIRSF026671">
    <property type="entry name" value="AA_dipeptidase"/>
    <property type="match status" value="1"/>
</dbReference>
<feature type="site" description="Transition state stabilizer" evidence="9">
    <location>
        <position position="77"/>
    </location>
</feature>
<protein>
    <recommendedName>
        <fullName evidence="9 10">D-alanyl-D-alanine dipeptidase</fullName>
        <shortName evidence="9 10">D-Ala-D-Ala dipeptidase</shortName>
        <ecNumber evidence="9 10">3.4.13.22</ecNumber>
    </recommendedName>
</protein>
<keyword evidence="2 9" id="KW-0645">Protease</keyword>
<feature type="binding site" evidence="9">
    <location>
        <position position="192"/>
    </location>
    <ligand>
        <name>Zn(2+)</name>
        <dbReference type="ChEBI" id="CHEBI:29105"/>
        <note>catalytic</note>
    </ligand>
</feature>
<reference evidence="11 12" key="1">
    <citation type="submission" date="2020-03" db="EMBL/GenBank/DDBJ databases">
        <title>Whole genome shotgun sequence of Phytohabitans rumicis NBRC 108638.</title>
        <authorList>
            <person name="Komaki H."/>
            <person name="Tamura T."/>
        </authorList>
    </citation>
    <scope>NUCLEOTIDE SEQUENCE [LARGE SCALE GENOMIC DNA]</scope>
    <source>
        <strain evidence="11 12">NBRC 108638</strain>
    </source>
</reference>
<dbReference type="GO" id="GO:0160237">
    <property type="term" value="F:D-Ala-D-Ala dipeptidase activity"/>
    <property type="evidence" value="ECO:0007669"/>
    <property type="project" value="UniProtKB-EC"/>
</dbReference>
<evidence type="ECO:0000256" key="3">
    <source>
        <dbReference type="ARBA" id="ARBA00022723"/>
    </source>
</evidence>
<dbReference type="InterPro" id="IPR009045">
    <property type="entry name" value="Zn_M74/Hedgehog-like"/>
</dbReference>
<feature type="binding site" evidence="9">
    <location>
        <position position="121"/>
    </location>
    <ligand>
        <name>Zn(2+)</name>
        <dbReference type="ChEBI" id="CHEBI:29105"/>
        <note>catalytic</note>
    </ligand>
</feature>
<dbReference type="AlphaFoldDB" id="A0A6V8LIY8"/>
<keyword evidence="3 9" id="KW-0479">Metal-binding</keyword>
<feature type="binding site" evidence="9">
    <location>
        <position position="128"/>
    </location>
    <ligand>
        <name>Zn(2+)</name>
        <dbReference type="ChEBI" id="CHEBI:29105"/>
        <note>catalytic</note>
    </ligand>
</feature>
<feature type="active site" description="Proton donor/acceptor" evidence="9">
    <location>
        <position position="189"/>
    </location>
</feature>
<keyword evidence="12" id="KW-1185">Reference proteome</keyword>
<dbReference type="GO" id="GO:0006508">
    <property type="term" value="P:proteolysis"/>
    <property type="evidence" value="ECO:0007669"/>
    <property type="project" value="UniProtKB-KW"/>
</dbReference>
<keyword evidence="5 9" id="KW-0862">Zinc</keyword>
<evidence type="ECO:0000256" key="9">
    <source>
        <dbReference type="HAMAP-Rule" id="MF_01924"/>
    </source>
</evidence>
<dbReference type="Proteomes" id="UP000482960">
    <property type="component" value="Unassembled WGS sequence"/>
</dbReference>
<dbReference type="EMBL" id="BLPG01000001">
    <property type="protein sequence ID" value="GFJ92595.1"/>
    <property type="molecule type" value="Genomic_DNA"/>
</dbReference>
<dbReference type="GO" id="GO:0008237">
    <property type="term" value="F:metallopeptidase activity"/>
    <property type="evidence" value="ECO:0007669"/>
    <property type="project" value="UniProtKB-KW"/>
</dbReference>
<evidence type="ECO:0000313" key="12">
    <source>
        <dbReference type="Proteomes" id="UP000482960"/>
    </source>
</evidence>
<name>A0A6V8LIY8_9ACTN</name>
<dbReference type="HAMAP" id="MF_01924">
    <property type="entry name" value="A_A_dipeptidase"/>
    <property type="match status" value="1"/>
</dbReference>
<proteinExistence type="inferred from homology"/>
<dbReference type="InterPro" id="IPR000755">
    <property type="entry name" value="A_A_dipeptidase"/>
</dbReference>
<sequence>MTDMVLLSDERIAAVPVRDRGEPLVDLRTVGELEVDDLQADPDGWYARVRAGVAERLRTAQRALPAGYRLVVVEGYRPPELQRRYFDEHVARLTERYGGLPARLVRERASAYIAPPEVAPHPTGGAVDVTLRGPDGSLCWLGTEVNASPEDSDGACYTDAPNICARSSANRATLRAAMAAGGFVNYPTEWWHWSYGERYWAFVTGAASARYGPLAPAWGVDGVPPPRHA</sequence>
<comment type="catalytic activity">
    <reaction evidence="1 9 10">
        <text>D-alanyl-D-alanine + H2O = 2 D-alanine</text>
        <dbReference type="Rhea" id="RHEA:20661"/>
        <dbReference type="ChEBI" id="CHEBI:15377"/>
        <dbReference type="ChEBI" id="CHEBI:57416"/>
        <dbReference type="ChEBI" id="CHEBI:57822"/>
        <dbReference type="EC" id="3.4.13.22"/>
    </reaction>
</comment>
<accession>A0A6V8LIY8</accession>